<sequence>MRILIVDDDPLVCRSLQVLLGREPDIAIIATAADGAAAVEVCRSEQPDAVLMDIRMPGMDGIRAASRIKRDWPHIKIMMLTTFRDRPSIDEALQAGADGYMLKSAQTPHLARQLRAMLAGASVLDRQVLEQLLPRRAPPPPPDMLTPRELEIMRLIAEGCSNREIAAALYIGEGTVRNALTVILDKLELRDRTQLAIRYWRERS</sequence>
<evidence type="ECO:0000259" key="6">
    <source>
        <dbReference type="PROSITE" id="PS50043"/>
    </source>
</evidence>
<dbReference type="InterPro" id="IPR039420">
    <property type="entry name" value="WalR-like"/>
</dbReference>
<feature type="domain" description="HTH luxR-type" evidence="6">
    <location>
        <begin position="138"/>
        <end position="203"/>
    </location>
</feature>
<proteinExistence type="predicted"/>
<dbReference type="EMBL" id="JACXIZ010000020">
    <property type="protein sequence ID" value="MBD2846075.1"/>
    <property type="molecule type" value="Genomic_DNA"/>
</dbReference>
<dbReference type="PANTHER" id="PTHR43214">
    <property type="entry name" value="TWO-COMPONENT RESPONSE REGULATOR"/>
    <property type="match status" value="1"/>
</dbReference>
<keyword evidence="4" id="KW-0804">Transcription</keyword>
<evidence type="ECO:0000256" key="2">
    <source>
        <dbReference type="ARBA" id="ARBA00023015"/>
    </source>
</evidence>
<evidence type="ECO:0000313" key="9">
    <source>
        <dbReference type="Proteomes" id="UP000621560"/>
    </source>
</evidence>
<keyword evidence="9" id="KW-1185">Reference proteome</keyword>
<dbReference type="GO" id="GO:0003677">
    <property type="term" value="F:DNA binding"/>
    <property type="evidence" value="ECO:0007669"/>
    <property type="project" value="UniProtKB-KW"/>
</dbReference>
<dbReference type="SUPFAM" id="SSF52172">
    <property type="entry name" value="CheY-like"/>
    <property type="match status" value="1"/>
</dbReference>
<dbReference type="GO" id="GO:0006355">
    <property type="term" value="P:regulation of DNA-templated transcription"/>
    <property type="evidence" value="ECO:0007669"/>
    <property type="project" value="InterPro"/>
</dbReference>
<dbReference type="AlphaFoldDB" id="A0A927GSJ2"/>
<protein>
    <submittedName>
        <fullName evidence="8">Response regulator transcription factor</fullName>
    </submittedName>
</protein>
<keyword evidence="1 5" id="KW-0597">Phosphoprotein</keyword>
<evidence type="ECO:0000313" key="8">
    <source>
        <dbReference type="EMBL" id="MBD2846075.1"/>
    </source>
</evidence>
<dbReference type="Pfam" id="PF00072">
    <property type="entry name" value="Response_reg"/>
    <property type="match status" value="1"/>
</dbReference>
<dbReference type="GO" id="GO:0000160">
    <property type="term" value="P:phosphorelay signal transduction system"/>
    <property type="evidence" value="ECO:0007669"/>
    <property type="project" value="InterPro"/>
</dbReference>
<dbReference type="Gene3D" id="3.40.50.2300">
    <property type="match status" value="1"/>
</dbReference>
<dbReference type="CDD" id="cd06170">
    <property type="entry name" value="LuxR_C_like"/>
    <property type="match status" value="1"/>
</dbReference>
<dbReference type="InterPro" id="IPR011006">
    <property type="entry name" value="CheY-like_superfamily"/>
</dbReference>
<dbReference type="SMART" id="SM00448">
    <property type="entry name" value="REC"/>
    <property type="match status" value="1"/>
</dbReference>
<dbReference type="PRINTS" id="PR00038">
    <property type="entry name" value="HTHLUXR"/>
</dbReference>
<reference evidence="8" key="1">
    <citation type="submission" date="2020-09" db="EMBL/GenBank/DDBJ databases">
        <title>A novel bacterium of genus Paenibacillus, isolated from South China Sea.</title>
        <authorList>
            <person name="Huang H."/>
            <person name="Mo K."/>
            <person name="Hu Y."/>
        </authorList>
    </citation>
    <scope>NUCLEOTIDE SEQUENCE</scope>
    <source>
        <strain evidence="8">IB182496</strain>
    </source>
</reference>
<feature type="domain" description="Response regulatory" evidence="7">
    <location>
        <begin position="2"/>
        <end position="118"/>
    </location>
</feature>
<evidence type="ECO:0000256" key="4">
    <source>
        <dbReference type="ARBA" id="ARBA00023163"/>
    </source>
</evidence>
<keyword evidence="2" id="KW-0805">Transcription regulation</keyword>
<dbReference type="InterPro" id="IPR000792">
    <property type="entry name" value="Tscrpt_reg_LuxR_C"/>
</dbReference>
<evidence type="ECO:0000256" key="5">
    <source>
        <dbReference type="PROSITE-ProRule" id="PRU00169"/>
    </source>
</evidence>
<comment type="caution">
    <text evidence="8">The sequence shown here is derived from an EMBL/GenBank/DDBJ whole genome shotgun (WGS) entry which is preliminary data.</text>
</comment>
<dbReference type="InterPro" id="IPR058245">
    <property type="entry name" value="NreC/VraR/RcsB-like_REC"/>
</dbReference>
<evidence type="ECO:0000256" key="3">
    <source>
        <dbReference type="ARBA" id="ARBA00023125"/>
    </source>
</evidence>
<dbReference type="Proteomes" id="UP000621560">
    <property type="component" value="Unassembled WGS sequence"/>
</dbReference>
<keyword evidence="3" id="KW-0238">DNA-binding</keyword>
<dbReference type="Pfam" id="PF00196">
    <property type="entry name" value="GerE"/>
    <property type="match status" value="1"/>
</dbReference>
<dbReference type="PANTHER" id="PTHR43214:SF43">
    <property type="entry name" value="TWO-COMPONENT RESPONSE REGULATOR"/>
    <property type="match status" value="1"/>
</dbReference>
<dbReference type="SMART" id="SM00421">
    <property type="entry name" value="HTH_LUXR"/>
    <property type="match status" value="1"/>
</dbReference>
<dbReference type="PROSITE" id="PS50043">
    <property type="entry name" value="HTH_LUXR_2"/>
    <property type="match status" value="1"/>
</dbReference>
<dbReference type="CDD" id="cd17535">
    <property type="entry name" value="REC_NarL-like"/>
    <property type="match status" value="1"/>
</dbReference>
<feature type="modified residue" description="4-aspartylphosphate" evidence="5">
    <location>
        <position position="53"/>
    </location>
</feature>
<name>A0A927GSJ2_9BACL</name>
<organism evidence="8 9">
    <name type="scientific">Paenibacillus sabuli</name>
    <dbReference type="NCBI Taxonomy" id="2772509"/>
    <lineage>
        <taxon>Bacteria</taxon>
        <taxon>Bacillati</taxon>
        <taxon>Bacillota</taxon>
        <taxon>Bacilli</taxon>
        <taxon>Bacillales</taxon>
        <taxon>Paenibacillaceae</taxon>
        <taxon>Paenibacillus</taxon>
    </lineage>
</organism>
<gene>
    <name evidence="8" type="ORF">IDH44_12795</name>
</gene>
<dbReference type="PROSITE" id="PS50110">
    <property type="entry name" value="RESPONSE_REGULATORY"/>
    <property type="match status" value="1"/>
</dbReference>
<accession>A0A927GSJ2</accession>
<dbReference type="InterPro" id="IPR001789">
    <property type="entry name" value="Sig_transdc_resp-reg_receiver"/>
</dbReference>
<evidence type="ECO:0000256" key="1">
    <source>
        <dbReference type="ARBA" id="ARBA00022553"/>
    </source>
</evidence>
<evidence type="ECO:0000259" key="7">
    <source>
        <dbReference type="PROSITE" id="PS50110"/>
    </source>
</evidence>